<comment type="pathway">
    <text evidence="5">Nitrogen metabolism; nitrate reduction (denitrification); dinitrogen from nitrate: step 4/4.</text>
</comment>
<reference evidence="21" key="1">
    <citation type="submission" date="2010-02" db="EMBL/GenBank/DDBJ databases">
        <title>Complete sequence of Ferroglobus placidus DSM 10642.</title>
        <authorList>
            <consortium name="US DOE Joint Genome Institute"/>
            <person name="Lucas S."/>
            <person name="Copeland A."/>
            <person name="Lapidus A."/>
            <person name="Cheng J.-F."/>
            <person name="Bruce D."/>
            <person name="Goodwin L."/>
            <person name="Pitluck S."/>
            <person name="Saunders E."/>
            <person name="Brettin T."/>
            <person name="Detter J.C."/>
            <person name="Han C."/>
            <person name="Tapia R."/>
            <person name="Larimer F."/>
            <person name="Land M."/>
            <person name="Hauser L."/>
            <person name="Kyrpides N."/>
            <person name="Ivanova N."/>
            <person name="Holmes D."/>
            <person name="Lovley D."/>
            <person name="Kyrpides N."/>
            <person name="Anderson I.J."/>
            <person name="Woyke T."/>
        </authorList>
    </citation>
    <scope>NUCLEOTIDE SEQUENCE [LARGE SCALE GENOMIC DNA]</scope>
    <source>
        <strain evidence="21">DSM 10642 / AEDII12DO</strain>
    </source>
</reference>
<dbReference type="Gene3D" id="2.130.10.10">
    <property type="entry name" value="YVTN repeat-like/Quinoprotein amine dehydrogenase"/>
    <property type="match status" value="1"/>
</dbReference>
<dbReference type="InterPro" id="IPR008972">
    <property type="entry name" value="Cupredoxin"/>
</dbReference>
<dbReference type="PROSITE" id="PS50857">
    <property type="entry name" value="COX2_CUA"/>
    <property type="match status" value="1"/>
</dbReference>
<dbReference type="RefSeq" id="WP_012964663.1">
    <property type="nucleotide sequence ID" value="NC_013849.1"/>
</dbReference>
<dbReference type="InterPro" id="IPR026468">
    <property type="entry name" value="Nitrous_oxide_Rdtase_Sec-dep"/>
</dbReference>
<evidence type="ECO:0000256" key="2">
    <source>
        <dbReference type="ARBA" id="ARBA00001935"/>
    </source>
</evidence>
<feature type="domain" description="Cytochrome oxidase subunit II copper A binding" evidence="19">
    <location>
        <begin position="584"/>
        <end position="693"/>
    </location>
</feature>
<dbReference type="InterPro" id="IPR002429">
    <property type="entry name" value="CcO_II-like_C"/>
</dbReference>
<dbReference type="PaxDb" id="589924-Ferp_0128"/>
<dbReference type="GO" id="GO:0016020">
    <property type="term" value="C:membrane"/>
    <property type="evidence" value="ECO:0007669"/>
    <property type="project" value="InterPro"/>
</dbReference>
<dbReference type="OrthoDB" id="300976at2157"/>
<comment type="subcellular location">
    <subcellularLocation>
        <location evidence="4">Periplasm</location>
    </subcellularLocation>
</comment>
<dbReference type="InterPro" id="IPR051403">
    <property type="entry name" value="NosZ/Cyto_c_oxidase_sub2"/>
</dbReference>
<keyword evidence="12" id="KW-0574">Periplasm</keyword>
<dbReference type="eggNOG" id="arCOG06217">
    <property type="taxonomic scope" value="Archaea"/>
</dbReference>
<evidence type="ECO:0000256" key="18">
    <source>
        <dbReference type="SAM" id="MobiDB-lite"/>
    </source>
</evidence>
<evidence type="ECO:0000256" key="5">
    <source>
        <dbReference type="ARBA" id="ARBA00004779"/>
    </source>
</evidence>
<dbReference type="PANTHER" id="PTHR42838:SF2">
    <property type="entry name" value="NITROUS-OXIDE REDUCTASE"/>
    <property type="match status" value="1"/>
</dbReference>
<keyword evidence="20" id="KW-0560">Oxidoreductase</keyword>
<dbReference type="Gene3D" id="2.60.40.420">
    <property type="entry name" value="Cupredoxins - blue copper proteins"/>
    <property type="match status" value="1"/>
</dbReference>
<sequence>MAEEKNAKKNNKRNNKNGETKLTRREFLSFGGGFIAGFAVGAGISRLGGGGAPAAPASFAEIMEQRGLTQQDAIAALKTYTPGGKYDEFIMFASGGHSGQVLVIGVPSMRLYKVIAVFTPEPWQGYGYGLKETHEVLKGGYNGIRPLSWGDTHHPEISRTNAEFDGEWLFINDKANGRAAVISLKDFETKQIVKVPNTQTVHGGCFATPNTEYVAIVSQYATPWDPEKGGYIPGETYVELTEENYKKYFRGTYTFLAFDRKRGRFDLSKSFQIELPPYTQDLVAVGWGPSDGLAFCNSFNTELAVGGVLKGKPPLEIGMSQNDFDYLHVILWKKAEQYVKEGGGEVINGIRVIRLKEAVKEGLIYFVPEPKSPHGCDITPNGDYVCVSGKLDPVVTVYSVEKIKRAIEEKKFEKKDPYGVPVLKFDEVVEAQIEVGLGPLHTEFDDKGYAYTSLFIDNAVARWKLGPPYNEDGWKVVERIPINYNVGHLATPESNSPTPKGKYLVSLNKWSIERFPLVGPLHPQNFQLIDISGERMQLLYDMPIGLGEPHYAKIISIEKLKPLDVYPAGTDPLTFQPHPKAIQQGQERIERKQENGKWVTEIYATLIRSTITPDIMKAKVGDIVRIYLTNVEYTRDATHGFCIAEYNINASLEPGETGTIEFVADKPGVYAIYCTEFCSPLHLEMAGWLVIEP</sequence>
<evidence type="ECO:0000256" key="6">
    <source>
        <dbReference type="ARBA" id="ARBA00006790"/>
    </source>
</evidence>
<reference evidence="20 21" key="2">
    <citation type="journal article" date="2011" name="Stand. Genomic Sci.">
        <title>Complete genome sequence of Ferroglobus placidus AEDII12DO.</title>
        <authorList>
            <person name="Anderson I."/>
            <person name="Risso C."/>
            <person name="Holmes D."/>
            <person name="Lucas S."/>
            <person name="Copeland A."/>
            <person name="Lapidus A."/>
            <person name="Cheng J.F."/>
            <person name="Bruce D."/>
            <person name="Goodwin L."/>
            <person name="Pitluck S."/>
            <person name="Saunders E."/>
            <person name="Brettin T."/>
            <person name="Detter J.C."/>
            <person name="Han C."/>
            <person name="Tapia R."/>
            <person name="Larimer F."/>
            <person name="Land M."/>
            <person name="Hauser L."/>
            <person name="Woyke T."/>
            <person name="Lovley D."/>
            <person name="Kyrpides N."/>
            <person name="Ivanova N."/>
        </authorList>
    </citation>
    <scope>NUCLEOTIDE SEQUENCE [LARGE SCALE GENOMIC DNA]</scope>
    <source>
        <strain evidence="21">DSM 10642 / AEDII12DO</strain>
    </source>
</reference>
<accession>D3S180</accession>
<organism evidence="20 21">
    <name type="scientific">Ferroglobus placidus (strain DSM 10642 / AEDII12DO)</name>
    <dbReference type="NCBI Taxonomy" id="589924"/>
    <lineage>
        <taxon>Archaea</taxon>
        <taxon>Methanobacteriati</taxon>
        <taxon>Methanobacteriota</taxon>
        <taxon>Archaeoglobi</taxon>
        <taxon>Archaeoglobales</taxon>
        <taxon>Archaeoglobaceae</taxon>
        <taxon>Ferroglobus</taxon>
    </lineage>
</organism>
<name>D3S180_FERPA</name>
<evidence type="ECO:0000313" key="21">
    <source>
        <dbReference type="Proteomes" id="UP000002613"/>
    </source>
</evidence>
<dbReference type="NCBIfam" id="TIGR04246">
    <property type="entry name" value="nitrous_NosZ_Gp"/>
    <property type="match status" value="1"/>
</dbReference>
<comment type="cofactor">
    <cofactor evidence="1">
        <name>Ca(2+)</name>
        <dbReference type="ChEBI" id="CHEBI:29108"/>
    </cofactor>
</comment>
<dbReference type="STRING" id="589924.Ferp_0128"/>
<dbReference type="KEGG" id="fpl:Ferp_0128"/>
<dbReference type="GO" id="GO:0005507">
    <property type="term" value="F:copper ion binding"/>
    <property type="evidence" value="ECO:0007669"/>
    <property type="project" value="InterPro"/>
</dbReference>
<dbReference type="InterPro" id="IPR034205">
    <property type="entry name" value="N2OR_C"/>
</dbReference>
<comment type="catalytic activity">
    <reaction evidence="17">
        <text>N2 + 2 Fe(III)-[cytochrome c] + H2O = nitrous oxide + 2 Fe(II)-[cytochrome c] + 2 H(+)</text>
        <dbReference type="Rhea" id="RHEA:43108"/>
        <dbReference type="Rhea" id="RHEA-COMP:10350"/>
        <dbReference type="Rhea" id="RHEA-COMP:14399"/>
        <dbReference type="ChEBI" id="CHEBI:15377"/>
        <dbReference type="ChEBI" id="CHEBI:15378"/>
        <dbReference type="ChEBI" id="CHEBI:17045"/>
        <dbReference type="ChEBI" id="CHEBI:17997"/>
        <dbReference type="ChEBI" id="CHEBI:29033"/>
        <dbReference type="ChEBI" id="CHEBI:29034"/>
        <dbReference type="EC" id="1.7.2.4"/>
    </reaction>
</comment>
<dbReference type="Proteomes" id="UP000002613">
    <property type="component" value="Chromosome"/>
</dbReference>
<keyword evidence="13" id="KW-0106">Calcium</keyword>
<dbReference type="SUPFAM" id="SSF49503">
    <property type="entry name" value="Cupredoxins"/>
    <property type="match status" value="1"/>
</dbReference>
<evidence type="ECO:0000256" key="11">
    <source>
        <dbReference type="ARBA" id="ARBA00022723"/>
    </source>
</evidence>
<comment type="subunit">
    <text evidence="8">Homodimer.</text>
</comment>
<proteinExistence type="inferred from homology"/>
<evidence type="ECO:0000256" key="17">
    <source>
        <dbReference type="ARBA" id="ARBA00049555"/>
    </source>
</evidence>
<dbReference type="EC" id="1.7.2.4" evidence="9"/>
<evidence type="ECO:0000256" key="1">
    <source>
        <dbReference type="ARBA" id="ARBA00001913"/>
    </source>
</evidence>
<evidence type="ECO:0000313" key="20">
    <source>
        <dbReference type="EMBL" id="ADC64316.1"/>
    </source>
</evidence>
<comment type="cofactor">
    <cofactor evidence="2">
        <name>Cu cation</name>
        <dbReference type="ChEBI" id="CHEBI:23378"/>
    </cofactor>
</comment>
<dbReference type="Pfam" id="PF18764">
    <property type="entry name" value="nos_propeller"/>
    <property type="match status" value="1"/>
</dbReference>
<dbReference type="CDD" id="cd04223">
    <property type="entry name" value="N2OR_C"/>
    <property type="match status" value="1"/>
</dbReference>
<keyword evidence="11" id="KW-0479">Metal-binding</keyword>
<dbReference type="EMBL" id="CP001899">
    <property type="protein sequence ID" value="ADC64316.1"/>
    <property type="molecule type" value="Genomic_DNA"/>
</dbReference>
<dbReference type="SUPFAM" id="SSF50974">
    <property type="entry name" value="Nitrous oxide reductase, N-terminal domain"/>
    <property type="match status" value="1"/>
</dbReference>
<evidence type="ECO:0000256" key="12">
    <source>
        <dbReference type="ARBA" id="ARBA00022764"/>
    </source>
</evidence>
<dbReference type="HOGENOM" id="CLU_016420_0_0_2"/>
<dbReference type="UniPathway" id="UPA00652">
    <property type="reaction ID" value="UER00709"/>
</dbReference>
<dbReference type="InterPro" id="IPR015943">
    <property type="entry name" value="WD40/YVTN_repeat-like_dom_sf"/>
</dbReference>
<dbReference type="InterPro" id="IPR006311">
    <property type="entry name" value="TAT_signal"/>
</dbReference>
<feature type="region of interest" description="Disordered" evidence="18">
    <location>
        <begin position="1"/>
        <end position="20"/>
    </location>
</feature>
<comment type="function">
    <text evidence="3">Nitrous-oxide reductase is part of a bacterial respiratory system which is activated under anaerobic conditions in the presence of nitrate or nitrous oxide.</text>
</comment>
<evidence type="ECO:0000256" key="3">
    <source>
        <dbReference type="ARBA" id="ARBA00003034"/>
    </source>
</evidence>
<dbReference type="PROSITE" id="PS51318">
    <property type="entry name" value="TAT"/>
    <property type="match status" value="1"/>
</dbReference>
<evidence type="ECO:0000256" key="15">
    <source>
        <dbReference type="ARBA" id="ARBA00031077"/>
    </source>
</evidence>
<evidence type="ECO:0000256" key="7">
    <source>
        <dbReference type="ARBA" id="ARBA00010372"/>
    </source>
</evidence>
<evidence type="ECO:0000256" key="8">
    <source>
        <dbReference type="ARBA" id="ARBA00011738"/>
    </source>
</evidence>
<evidence type="ECO:0000256" key="10">
    <source>
        <dbReference type="ARBA" id="ARBA00016560"/>
    </source>
</evidence>
<keyword evidence="21" id="KW-1185">Reference proteome</keyword>
<comment type="similarity">
    <text evidence="7">Belongs to the NosZ family.</text>
</comment>
<evidence type="ECO:0000256" key="13">
    <source>
        <dbReference type="ARBA" id="ARBA00022837"/>
    </source>
</evidence>
<evidence type="ECO:0000256" key="9">
    <source>
        <dbReference type="ARBA" id="ARBA00011896"/>
    </source>
</evidence>
<dbReference type="GO" id="GO:0019333">
    <property type="term" value="P:denitrification pathway"/>
    <property type="evidence" value="ECO:0007669"/>
    <property type="project" value="UniProtKB-UniPathway"/>
</dbReference>
<comment type="similarity">
    <text evidence="6">In the C-terminal section; belongs to the cytochrome c oxidase subunit 2 family.</text>
</comment>
<protein>
    <recommendedName>
        <fullName evidence="10">Nitrous-oxide reductase</fullName>
        <ecNumber evidence="9">1.7.2.4</ecNumber>
    </recommendedName>
    <alternativeName>
        <fullName evidence="15">N(2)OR</fullName>
    </alternativeName>
    <alternativeName>
        <fullName evidence="16">N2O reductase</fullName>
    </alternativeName>
</protein>
<evidence type="ECO:0000256" key="16">
    <source>
        <dbReference type="ARBA" id="ARBA00032847"/>
    </source>
</evidence>
<dbReference type="GO" id="GO:0004129">
    <property type="term" value="F:cytochrome-c oxidase activity"/>
    <property type="evidence" value="ECO:0007669"/>
    <property type="project" value="InterPro"/>
</dbReference>
<dbReference type="GO" id="GO:0042597">
    <property type="term" value="C:periplasmic space"/>
    <property type="evidence" value="ECO:0007669"/>
    <property type="project" value="UniProtKB-SubCell"/>
</dbReference>
<dbReference type="AlphaFoldDB" id="D3S180"/>
<evidence type="ECO:0000256" key="14">
    <source>
        <dbReference type="ARBA" id="ARBA00023008"/>
    </source>
</evidence>
<gene>
    <name evidence="20" type="ordered locus">Ferp_0128</name>
</gene>
<dbReference type="PANTHER" id="PTHR42838">
    <property type="entry name" value="CYTOCHROME C OXIDASE SUBUNIT II"/>
    <property type="match status" value="1"/>
</dbReference>
<dbReference type="InterPro" id="IPR041114">
    <property type="entry name" value="Nos_propeller"/>
</dbReference>
<keyword evidence="14" id="KW-0186">Copper</keyword>
<evidence type="ECO:0000256" key="4">
    <source>
        <dbReference type="ARBA" id="ARBA00004418"/>
    </source>
</evidence>
<dbReference type="InterPro" id="IPR011045">
    <property type="entry name" value="N2O_reductase_N"/>
</dbReference>
<dbReference type="GO" id="GO:0050304">
    <property type="term" value="F:nitrous-oxide reductase activity"/>
    <property type="evidence" value="ECO:0007669"/>
    <property type="project" value="UniProtKB-EC"/>
</dbReference>
<dbReference type="GeneID" id="8777620"/>
<evidence type="ECO:0000259" key="19">
    <source>
        <dbReference type="PROSITE" id="PS50857"/>
    </source>
</evidence>